<dbReference type="OrthoDB" id="5771769at2759"/>
<evidence type="ECO:0000256" key="7">
    <source>
        <dbReference type="ARBA" id="ARBA00023163"/>
    </source>
</evidence>
<dbReference type="InterPro" id="IPR035500">
    <property type="entry name" value="NHR-like_dom_sf"/>
</dbReference>
<comment type="subcellular location">
    <subcellularLocation>
        <location evidence="1 11">Nucleus</location>
    </subcellularLocation>
</comment>
<dbReference type="InterPro" id="IPR016355">
    <property type="entry name" value="NR5-like"/>
</dbReference>
<evidence type="ECO:0000256" key="1">
    <source>
        <dbReference type="ARBA" id="ARBA00004123"/>
    </source>
</evidence>
<protein>
    <submittedName>
        <fullName evidence="14">DgyrCDS13744</fullName>
    </submittedName>
</protein>
<dbReference type="Pfam" id="PF00105">
    <property type="entry name" value="zf-C4"/>
    <property type="match status" value="1"/>
</dbReference>
<keyword evidence="3 11" id="KW-0863">Zinc-finger</keyword>
<evidence type="ECO:0000256" key="6">
    <source>
        <dbReference type="ARBA" id="ARBA00023125"/>
    </source>
</evidence>
<dbReference type="AlphaFoldDB" id="A0A7I8WBK7"/>
<dbReference type="Gene3D" id="3.30.50.10">
    <property type="entry name" value="Erythroid Transcription Factor GATA-1, subunit A"/>
    <property type="match status" value="1"/>
</dbReference>
<evidence type="ECO:0000313" key="14">
    <source>
        <dbReference type="EMBL" id="CAD5125535.1"/>
    </source>
</evidence>
<dbReference type="SMART" id="SM00399">
    <property type="entry name" value="ZnF_C4"/>
    <property type="match status" value="1"/>
</dbReference>
<dbReference type="InterPro" id="IPR001723">
    <property type="entry name" value="Nuclear_hrmn_rcpt"/>
</dbReference>
<name>A0A7I8WBK7_9ANNE</name>
<dbReference type="InterPro" id="IPR013088">
    <property type="entry name" value="Znf_NHR/GATA"/>
</dbReference>
<evidence type="ECO:0000256" key="11">
    <source>
        <dbReference type="RuleBase" id="RU004334"/>
    </source>
</evidence>
<proteinExistence type="inferred from homology"/>
<dbReference type="PRINTS" id="PR00398">
    <property type="entry name" value="STRDHORMONER"/>
</dbReference>
<dbReference type="PROSITE" id="PS51030">
    <property type="entry name" value="NUCLEAR_REC_DBD_2"/>
    <property type="match status" value="1"/>
</dbReference>
<gene>
    <name evidence="14" type="ORF">DGYR_LOCUS12891</name>
</gene>
<feature type="domain" description="NR LBD" evidence="13">
    <location>
        <begin position="218"/>
        <end position="459"/>
    </location>
</feature>
<dbReference type="Proteomes" id="UP000549394">
    <property type="component" value="Unassembled WGS sequence"/>
</dbReference>
<reference evidence="14 15" key="1">
    <citation type="submission" date="2020-08" db="EMBL/GenBank/DDBJ databases">
        <authorList>
            <person name="Hejnol A."/>
        </authorList>
    </citation>
    <scope>NUCLEOTIDE SEQUENCE [LARGE SCALE GENOMIC DNA]</scope>
</reference>
<dbReference type="PANTHER" id="PTHR24086">
    <property type="entry name" value="NUCLEAR RECEPTOR SUBFAMILY 5 GROUP A"/>
    <property type="match status" value="1"/>
</dbReference>
<organism evidence="14 15">
    <name type="scientific">Dimorphilus gyrociliatus</name>
    <dbReference type="NCBI Taxonomy" id="2664684"/>
    <lineage>
        <taxon>Eukaryota</taxon>
        <taxon>Metazoa</taxon>
        <taxon>Spiralia</taxon>
        <taxon>Lophotrochozoa</taxon>
        <taxon>Annelida</taxon>
        <taxon>Polychaeta</taxon>
        <taxon>Polychaeta incertae sedis</taxon>
        <taxon>Dinophilidae</taxon>
        <taxon>Dimorphilus</taxon>
    </lineage>
</organism>
<comment type="caution">
    <text evidence="14">The sequence shown here is derived from an EMBL/GenBank/DDBJ whole genome shotgun (WGS) entry which is preliminary data.</text>
</comment>
<evidence type="ECO:0000256" key="5">
    <source>
        <dbReference type="ARBA" id="ARBA00023015"/>
    </source>
</evidence>
<dbReference type="GO" id="GO:0008270">
    <property type="term" value="F:zinc ion binding"/>
    <property type="evidence" value="ECO:0007669"/>
    <property type="project" value="UniProtKB-KW"/>
</dbReference>
<dbReference type="GO" id="GO:0009755">
    <property type="term" value="P:hormone-mediated signaling pathway"/>
    <property type="evidence" value="ECO:0007669"/>
    <property type="project" value="TreeGrafter"/>
</dbReference>
<comment type="similarity">
    <text evidence="11">Belongs to the nuclear hormone receptor family.</text>
</comment>
<dbReference type="GO" id="GO:0000978">
    <property type="term" value="F:RNA polymerase II cis-regulatory region sequence-specific DNA binding"/>
    <property type="evidence" value="ECO:0007669"/>
    <property type="project" value="TreeGrafter"/>
</dbReference>
<dbReference type="PROSITE" id="PS51843">
    <property type="entry name" value="NR_LBD"/>
    <property type="match status" value="1"/>
</dbReference>
<evidence type="ECO:0000259" key="12">
    <source>
        <dbReference type="PROSITE" id="PS51030"/>
    </source>
</evidence>
<evidence type="ECO:0000256" key="3">
    <source>
        <dbReference type="ARBA" id="ARBA00022771"/>
    </source>
</evidence>
<sequence length="462" mass="53694">MDYPWPTANPLPNDYYNNCAASQYATFMDANRHQSKGLLDETCPVCGDKVSGYHYGLLTCESCKGFFKRTVQNKKVYSCVDQQNCPIDKTQRKRCPYCRFQKCLNVGMKLEAVRADRMRGGRNKFGPMYKRDRALKQQALRQRQHFIQYSSSFPLQIHPPPPVELTPDIKPDIKPDLGQLCPSRIQQSPIYEIPHPPSAYQEFLPPEIHQPPGGLHRPIPDVIHLLTEACCNCESSSFFSCLSSTIEQELMKWVTTCSRPIFVNENNDLSAELINVLCKLTDVSLFKFVEWARQTVLFKELNVEDQMKLLQKCWSQSLLLNFLIRQAITDKCDELLLVPGHSITFDFLNRIGLRKWTEILWSMITRWKSLRADEHEIACLRFYLLFCGDHVTDERVKKWRTDISNALRDYTYPGKFEQMLCFLEHIEQLAGKCEFYLFQRHLKGDVPCGNNLLIEMLHCRIA</sequence>
<keyword evidence="2 11" id="KW-0479">Metal-binding</keyword>
<evidence type="ECO:0000256" key="2">
    <source>
        <dbReference type="ARBA" id="ARBA00022723"/>
    </source>
</evidence>
<dbReference type="InterPro" id="IPR000536">
    <property type="entry name" value="Nucl_hrmn_rcpt_lig-bd"/>
</dbReference>
<keyword evidence="9 11" id="KW-0539">Nucleus</keyword>
<dbReference type="InterPro" id="IPR001628">
    <property type="entry name" value="Znf_hrmn_rcpt"/>
</dbReference>
<dbReference type="Pfam" id="PF00104">
    <property type="entry name" value="Hormone_recep"/>
    <property type="match status" value="1"/>
</dbReference>
<dbReference type="GO" id="GO:0009888">
    <property type="term" value="P:tissue development"/>
    <property type="evidence" value="ECO:0007669"/>
    <property type="project" value="TreeGrafter"/>
</dbReference>
<dbReference type="PANTHER" id="PTHR24086:SF15">
    <property type="entry name" value="NUCLEAR HORMONE RECEPTOR FTZ-F1"/>
    <property type="match status" value="1"/>
</dbReference>
<dbReference type="SMART" id="SM00430">
    <property type="entry name" value="HOLI"/>
    <property type="match status" value="1"/>
</dbReference>
<accession>A0A7I8WBK7</accession>
<dbReference type="SUPFAM" id="SSF57716">
    <property type="entry name" value="Glucocorticoid receptor-like (DNA-binding domain)"/>
    <property type="match status" value="1"/>
</dbReference>
<evidence type="ECO:0000256" key="9">
    <source>
        <dbReference type="ARBA" id="ARBA00023242"/>
    </source>
</evidence>
<evidence type="ECO:0000313" key="15">
    <source>
        <dbReference type="Proteomes" id="UP000549394"/>
    </source>
</evidence>
<dbReference type="SUPFAM" id="SSF48508">
    <property type="entry name" value="Nuclear receptor ligand-binding domain"/>
    <property type="match status" value="1"/>
</dbReference>
<keyword evidence="15" id="KW-1185">Reference proteome</keyword>
<evidence type="ECO:0000256" key="10">
    <source>
        <dbReference type="PIRSR" id="PIRSR002530-1"/>
    </source>
</evidence>
<keyword evidence="4 11" id="KW-0862">Zinc</keyword>
<feature type="domain" description="Nuclear receptor" evidence="12">
    <location>
        <begin position="40"/>
        <end position="115"/>
    </location>
</feature>
<dbReference type="EMBL" id="CAJFCJ010000027">
    <property type="protein sequence ID" value="CAD5125535.1"/>
    <property type="molecule type" value="Genomic_DNA"/>
</dbReference>
<dbReference type="GO" id="GO:0090575">
    <property type="term" value="C:RNA polymerase II transcription regulator complex"/>
    <property type="evidence" value="ECO:0007669"/>
    <property type="project" value="TreeGrafter"/>
</dbReference>
<evidence type="ECO:0000256" key="8">
    <source>
        <dbReference type="ARBA" id="ARBA00023170"/>
    </source>
</evidence>
<dbReference type="PIRSF" id="PIRSF002530">
    <property type="entry name" value="Nuc_orph_FTZ-F1"/>
    <property type="match status" value="1"/>
</dbReference>
<evidence type="ECO:0000259" key="13">
    <source>
        <dbReference type="PROSITE" id="PS51843"/>
    </source>
</evidence>
<keyword evidence="6 11" id="KW-0238">DNA-binding</keyword>
<keyword evidence="7 11" id="KW-0804">Transcription</keyword>
<dbReference type="Gene3D" id="1.10.565.10">
    <property type="entry name" value="Retinoid X Receptor"/>
    <property type="match status" value="1"/>
</dbReference>
<dbReference type="PRINTS" id="PR00047">
    <property type="entry name" value="STROIDFINGER"/>
</dbReference>
<keyword evidence="8 11" id="KW-0675">Receptor</keyword>
<dbReference type="CDD" id="cd07167">
    <property type="entry name" value="NR_DBD_Lrh-1_like"/>
    <property type="match status" value="1"/>
</dbReference>
<evidence type="ECO:0000256" key="4">
    <source>
        <dbReference type="ARBA" id="ARBA00022833"/>
    </source>
</evidence>
<dbReference type="FunFam" id="3.30.50.10:FF:000006">
    <property type="entry name" value="Nuclear receptor subfamily 5 group A member"/>
    <property type="match status" value="1"/>
</dbReference>
<dbReference type="PROSITE" id="PS00031">
    <property type="entry name" value="NUCLEAR_REC_DBD_1"/>
    <property type="match status" value="1"/>
</dbReference>
<feature type="binding site" evidence="10">
    <location>
        <position position="436"/>
    </location>
    <ligand>
        <name>a phospholipid derivative</name>
        <dbReference type="ChEBI" id="CHEBI:16247"/>
    </ligand>
</feature>
<keyword evidence="5 11" id="KW-0805">Transcription regulation</keyword>
<dbReference type="GO" id="GO:0004879">
    <property type="term" value="F:nuclear receptor activity"/>
    <property type="evidence" value="ECO:0007669"/>
    <property type="project" value="InterPro"/>
</dbReference>